<dbReference type="OrthoDB" id="265863at2"/>
<keyword evidence="4" id="KW-0238">DNA-binding</keyword>
<dbReference type="AlphaFoldDB" id="A0A495XMN6"/>
<dbReference type="GO" id="GO:0003677">
    <property type="term" value="F:DNA binding"/>
    <property type="evidence" value="ECO:0007669"/>
    <property type="project" value="UniProtKB-KW"/>
</dbReference>
<dbReference type="NCBIfam" id="TIGR02937">
    <property type="entry name" value="sigma70-ECF"/>
    <property type="match status" value="1"/>
</dbReference>
<accession>A0A495XMN6</accession>
<dbReference type="InterPro" id="IPR013325">
    <property type="entry name" value="RNA_pol_sigma_r2"/>
</dbReference>
<evidence type="ECO:0000313" key="7">
    <source>
        <dbReference type="EMBL" id="RKT74174.1"/>
    </source>
</evidence>
<dbReference type="InterPro" id="IPR036388">
    <property type="entry name" value="WH-like_DNA-bd_sf"/>
</dbReference>
<evidence type="ECO:0000256" key="2">
    <source>
        <dbReference type="ARBA" id="ARBA00023015"/>
    </source>
</evidence>
<dbReference type="Pfam" id="PF04542">
    <property type="entry name" value="Sigma70_r2"/>
    <property type="match status" value="1"/>
</dbReference>
<dbReference type="EMBL" id="RBXR01000001">
    <property type="protein sequence ID" value="RKT74174.1"/>
    <property type="molecule type" value="Genomic_DNA"/>
</dbReference>
<dbReference type="InterPro" id="IPR013324">
    <property type="entry name" value="RNA_pol_sigma_r3/r4-like"/>
</dbReference>
<evidence type="ECO:0000259" key="6">
    <source>
        <dbReference type="Pfam" id="PF04542"/>
    </source>
</evidence>
<evidence type="ECO:0000256" key="3">
    <source>
        <dbReference type="ARBA" id="ARBA00023082"/>
    </source>
</evidence>
<dbReference type="Gene3D" id="1.10.10.10">
    <property type="entry name" value="Winged helix-like DNA-binding domain superfamily/Winged helix DNA-binding domain"/>
    <property type="match status" value="1"/>
</dbReference>
<dbReference type="PANTHER" id="PTHR43133">
    <property type="entry name" value="RNA POLYMERASE ECF-TYPE SIGMA FACTO"/>
    <property type="match status" value="1"/>
</dbReference>
<dbReference type="PANTHER" id="PTHR43133:SF8">
    <property type="entry name" value="RNA POLYMERASE SIGMA FACTOR HI_1459-RELATED"/>
    <property type="match status" value="1"/>
</dbReference>
<dbReference type="Gene3D" id="1.10.1740.10">
    <property type="match status" value="1"/>
</dbReference>
<keyword evidence="5" id="KW-0804">Transcription</keyword>
<evidence type="ECO:0000313" key="8">
    <source>
        <dbReference type="Proteomes" id="UP000272729"/>
    </source>
</evidence>
<dbReference type="RefSeq" id="WP_147459458.1">
    <property type="nucleotide sequence ID" value="NZ_JBIUBA010000018.1"/>
</dbReference>
<comment type="caution">
    <text evidence="7">The sequence shown here is derived from an EMBL/GenBank/DDBJ whole genome shotgun (WGS) entry which is preliminary data.</text>
</comment>
<dbReference type="GO" id="GO:0006352">
    <property type="term" value="P:DNA-templated transcription initiation"/>
    <property type="evidence" value="ECO:0007669"/>
    <property type="project" value="InterPro"/>
</dbReference>
<protein>
    <submittedName>
        <fullName evidence="7">RNA polymerase sigma factor (Sigma-70 family)</fullName>
    </submittedName>
</protein>
<comment type="similarity">
    <text evidence="1">Belongs to the sigma-70 factor family. ECF subfamily.</text>
</comment>
<dbReference type="InterPro" id="IPR039425">
    <property type="entry name" value="RNA_pol_sigma-70-like"/>
</dbReference>
<keyword evidence="3" id="KW-0731">Sigma factor</keyword>
<dbReference type="GO" id="GO:0016987">
    <property type="term" value="F:sigma factor activity"/>
    <property type="evidence" value="ECO:0007669"/>
    <property type="project" value="UniProtKB-KW"/>
</dbReference>
<keyword evidence="2" id="KW-0805">Transcription regulation</keyword>
<sequence length="205" mass="22447">MSSTATPHDLGQEPHTGSCPVLLHPTAKTDAACLVTCARAGDPLAWQELIRMFNPLVWTVARSFGLSPADCEDVGQLTWLRVVEHIGSLREPDRVSAWIVTAARREALRHLMRSTKQVPVADPITPDVDDGDTPEDVLLADVERSRVGTAVRQLPDEHQALLAMLLQDPAPSYDQISSALGIARGSIGPTRRRILNRLRELLAEN</sequence>
<evidence type="ECO:0000256" key="4">
    <source>
        <dbReference type="ARBA" id="ARBA00023125"/>
    </source>
</evidence>
<dbReference type="InterPro" id="IPR007627">
    <property type="entry name" value="RNA_pol_sigma70_r2"/>
</dbReference>
<dbReference type="SUPFAM" id="SSF88946">
    <property type="entry name" value="Sigma2 domain of RNA polymerase sigma factors"/>
    <property type="match status" value="1"/>
</dbReference>
<feature type="domain" description="RNA polymerase sigma-70 region 2" evidence="6">
    <location>
        <begin position="49"/>
        <end position="115"/>
    </location>
</feature>
<evidence type="ECO:0000256" key="1">
    <source>
        <dbReference type="ARBA" id="ARBA00010641"/>
    </source>
</evidence>
<keyword evidence="8" id="KW-1185">Reference proteome</keyword>
<dbReference type="InterPro" id="IPR014284">
    <property type="entry name" value="RNA_pol_sigma-70_dom"/>
</dbReference>
<evidence type="ECO:0000256" key="5">
    <source>
        <dbReference type="ARBA" id="ARBA00023163"/>
    </source>
</evidence>
<dbReference type="Proteomes" id="UP000272729">
    <property type="component" value="Unassembled WGS sequence"/>
</dbReference>
<reference evidence="7 8" key="1">
    <citation type="submission" date="2018-10" db="EMBL/GenBank/DDBJ databases">
        <title>Sequencing the genomes of 1000 actinobacteria strains.</title>
        <authorList>
            <person name="Klenk H.-P."/>
        </authorList>
    </citation>
    <scope>NUCLEOTIDE SEQUENCE [LARGE SCALE GENOMIC DNA]</scope>
    <source>
        <strain evidence="7 8">DSM 43911</strain>
    </source>
</reference>
<name>A0A495XMN6_9PSEU</name>
<dbReference type="SUPFAM" id="SSF88659">
    <property type="entry name" value="Sigma3 and sigma4 domains of RNA polymerase sigma factors"/>
    <property type="match status" value="1"/>
</dbReference>
<organism evidence="7 8">
    <name type="scientific">Saccharothrix variisporea</name>
    <dbReference type="NCBI Taxonomy" id="543527"/>
    <lineage>
        <taxon>Bacteria</taxon>
        <taxon>Bacillati</taxon>
        <taxon>Actinomycetota</taxon>
        <taxon>Actinomycetes</taxon>
        <taxon>Pseudonocardiales</taxon>
        <taxon>Pseudonocardiaceae</taxon>
        <taxon>Saccharothrix</taxon>
    </lineage>
</organism>
<gene>
    <name evidence="7" type="ORF">DFJ66_7517</name>
</gene>
<proteinExistence type="inferred from homology"/>